<evidence type="ECO:0000313" key="3">
    <source>
        <dbReference type="Proteomes" id="UP000285120"/>
    </source>
</evidence>
<dbReference type="AlphaFoldDB" id="A0A419V4E8"/>
<evidence type="ECO:0000256" key="1">
    <source>
        <dbReference type="SAM" id="Phobius"/>
    </source>
</evidence>
<dbReference type="InterPro" id="IPR017853">
    <property type="entry name" value="GH"/>
</dbReference>
<sequence length="714" mass="82997">MKKPWIWMILGGLALAAGIYFLFFNTYQPAVLEEDGIEYHSRIAGEHFEVWDGESWQEKKIHGVNLGMGKPGAFPGEAAITKEEYKDWLEDIADMNGNTIRIYTIHPPAFYEALKEHNEKTEDPIYLFHGAWVNEEPLEETLDAFDEENTEDFQKEMRNIVDVVHGSASIEEERGHAYGEYTADISPYVIGWIVGIEWYPFMVDETNKKNENTGEYEGELIYTENAEPFEHWLAEQMDTMAVYEKEEYSWTRPMSFTNWVSTDHLDHPAEPLEQEDMASVNPNHIKLKGSSEITGQFASYHVYPYYPDFLNLEEDYTEFIDHRGEKNNYAGYLKDLHEANDLPVLIAEFGIPASRGKTHENPFGYNQGFISEQQQGEMLSSLYEDIEEEGMLGGLVFTWQDEWFKRTWNTMEYDNPDRRPYWSNAQTNEQQFGLLSFDRDKIKVDGSFDDWKDIDPLYETETEALWMDHDEKFVYFRIDRQKDETPVLALDVNPNQGNKEAEHIEGVSFEEGIDFMIELPDKENARITVDAYYDVFHLDYREDLEEEEAGADSGVFHPMRLALNRELERPDTGEILPFSYYETGKLRHGNADPESDSYDSLADYMIDDETGTIEMRIPWQLLNITAPGTKEIMGDIQQEEGLTAREETEGIKASLLLGEKQDDVYEINKSLPAQKDGTVPAGKMKQYTWEEWDLPEYEPRKKESYYILQETFAD</sequence>
<keyword evidence="1" id="KW-0812">Transmembrane</keyword>
<accession>A0A419V4E8</accession>
<keyword evidence="1" id="KW-0472">Membrane</keyword>
<dbReference type="RefSeq" id="WP_120192790.1">
    <property type="nucleotide sequence ID" value="NZ_RAPK01000008.1"/>
</dbReference>
<keyword evidence="1" id="KW-1133">Transmembrane helix</keyword>
<dbReference type="EMBL" id="RAPK01000008">
    <property type="protein sequence ID" value="RKD73311.1"/>
    <property type="molecule type" value="Genomic_DNA"/>
</dbReference>
<dbReference type="Gene3D" id="3.20.20.80">
    <property type="entry name" value="Glycosidases"/>
    <property type="match status" value="2"/>
</dbReference>
<dbReference type="Proteomes" id="UP000285120">
    <property type="component" value="Unassembled WGS sequence"/>
</dbReference>
<gene>
    <name evidence="2" type="ORF">ATL39_1603</name>
</gene>
<organism evidence="2 3">
    <name type="scientific">Sinobaca qinghaiensis</name>
    <dbReference type="NCBI Taxonomy" id="342944"/>
    <lineage>
        <taxon>Bacteria</taxon>
        <taxon>Bacillati</taxon>
        <taxon>Bacillota</taxon>
        <taxon>Bacilli</taxon>
        <taxon>Bacillales</taxon>
        <taxon>Sporolactobacillaceae</taxon>
        <taxon>Sinobaca</taxon>
    </lineage>
</organism>
<evidence type="ECO:0000313" key="2">
    <source>
        <dbReference type="EMBL" id="RKD73311.1"/>
    </source>
</evidence>
<proteinExistence type="predicted"/>
<comment type="caution">
    <text evidence="2">The sequence shown here is derived from an EMBL/GenBank/DDBJ whole genome shotgun (WGS) entry which is preliminary data.</text>
</comment>
<protein>
    <submittedName>
        <fullName evidence="2">Uncharacterized protein</fullName>
    </submittedName>
</protein>
<name>A0A419V4E8_9BACL</name>
<feature type="transmembrane region" description="Helical" evidence="1">
    <location>
        <begin position="5"/>
        <end position="24"/>
    </location>
</feature>
<reference evidence="2 3" key="1">
    <citation type="submission" date="2018-09" db="EMBL/GenBank/DDBJ databases">
        <title>Genomic Encyclopedia of Archaeal and Bacterial Type Strains, Phase II (KMG-II): from individual species to whole genera.</title>
        <authorList>
            <person name="Goeker M."/>
        </authorList>
    </citation>
    <scope>NUCLEOTIDE SEQUENCE [LARGE SCALE GENOMIC DNA]</scope>
    <source>
        <strain evidence="2 3">DSM 17008</strain>
    </source>
</reference>
<keyword evidence="3" id="KW-1185">Reference proteome</keyword>
<dbReference type="OrthoDB" id="916275at2"/>
<dbReference type="SUPFAM" id="SSF51445">
    <property type="entry name" value="(Trans)glycosidases"/>
    <property type="match status" value="1"/>
</dbReference>